<sequence>MSDNTQTNQRPQPLGATPQDDADRIRLKRLQKLQALQSQSANSAGASASGSSSPAGTGAAAPSGSVNTSKAVTPARTESPAPKPKPIPKPTPRSSYGAYGAQQPTPPAARPVQRKIVPLDLESWEHQALQDVLKVTLSKEVAEKSGYDIVWLKGLAEDLMSDEATPPKLSIDLIDQLLISRLELDPQAMTDDFDYLPVLVSLPASQTVFEYLVGAWKRLNSTRAALFKKSHPPVEIQNAATRLEKLRELVISYAGLILQEPEMFPQPSGKELGPPELIKPLLSLSALSTPLLSGPDAPNTLAPTDIEQFLQDLARRFEPDNEIDSILGPVVRGLCFHESLFRADGLSGHDAGWRGVVGGLEALTSVKSIATMITRLDDWIPTTATAVTFENVSLLGPLCRLGLFAREWPSIAKTYFAEPDKRSRDDLESSFATLRSTLKSLQSSLFKIFDSLVRASPASREQVLQYFAHVIRLNTRRAGMQVDPDTVASDSYMLNLQNVLLRFCEPFMDANYSKIDRIDPYFYAHSKRIPLDDETRIKATSDEASSWASEHPPKEPPNFLSNIFFLTIAMAHYGYLKTTDTYNSTHKQMDEIKRHLEHIQGDGSWMGTPMQARVEHAINTVKTEESKVRMQQLAFEAGLMDPEVLFRSINFINFLSVWLIRQADPKKTHPNPIAEIPLPKEVPMAFRCLPEYIVEDIVDYLHFATQTSPDKFELAGKTELLVFVLTFLTSTWYIKNPFLKSKINDVLFLSIWGYGREKYGVLGNMLNTHPLALKHLMPALMHFYIEVEQTGASSQFYDKFNARRNIAYVLKVVWNNPTHREALKAETKNVDKFVRFVNLMINDVTYLMDESLGELAQIHDIQTEMDDRETWERQTQEHRREREGTLRSLERHASSYTTLGRSTVELLKLFTAETKAPFMMPEIVDRLAAMLDYNLQALVGPRCSNLKVREPEKLKFDPKLLLNYILQVFINLSDQDEFVQAVAGDGRSYSKELFERAMGTAMRKNIKTQTELDVLRAFVEKVEDAKASMQEEEDLGEVPDEFLDPLMFTVMKDPVMLPSSKTIIDRATIKSHLLSDSKDPFNRAPLTIEDVIEQPDMKLKITTFLQERRHKAAALAEDSENAMNVDA</sequence>
<dbReference type="GO" id="GO:0000151">
    <property type="term" value="C:ubiquitin ligase complex"/>
    <property type="evidence" value="ECO:0007669"/>
    <property type="project" value="InterPro"/>
</dbReference>
<dbReference type="AlphaFoldDB" id="A0A4Y7U1X3"/>
<reference evidence="13 14" key="1">
    <citation type="journal article" date="2019" name="Nat. Ecol. Evol.">
        <title>Megaphylogeny resolves global patterns of mushroom evolution.</title>
        <authorList>
            <person name="Varga T."/>
            <person name="Krizsan K."/>
            <person name="Foldi C."/>
            <person name="Dima B."/>
            <person name="Sanchez-Garcia M."/>
            <person name="Sanchez-Ramirez S."/>
            <person name="Szollosi G.J."/>
            <person name="Szarkandi J.G."/>
            <person name="Papp V."/>
            <person name="Albert L."/>
            <person name="Andreopoulos W."/>
            <person name="Angelini C."/>
            <person name="Antonin V."/>
            <person name="Barry K.W."/>
            <person name="Bougher N.L."/>
            <person name="Buchanan P."/>
            <person name="Buyck B."/>
            <person name="Bense V."/>
            <person name="Catcheside P."/>
            <person name="Chovatia M."/>
            <person name="Cooper J."/>
            <person name="Damon W."/>
            <person name="Desjardin D."/>
            <person name="Finy P."/>
            <person name="Geml J."/>
            <person name="Haridas S."/>
            <person name="Hughes K."/>
            <person name="Justo A."/>
            <person name="Karasinski D."/>
            <person name="Kautmanova I."/>
            <person name="Kiss B."/>
            <person name="Kocsube S."/>
            <person name="Kotiranta H."/>
            <person name="LaButti K.M."/>
            <person name="Lechner B.E."/>
            <person name="Liimatainen K."/>
            <person name="Lipzen A."/>
            <person name="Lukacs Z."/>
            <person name="Mihaltcheva S."/>
            <person name="Morgado L.N."/>
            <person name="Niskanen T."/>
            <person name="Noordeloos M.E."/>
            <person name="Ohm R.A."/>
            <person name="Ortiz-Santana B."/>
            <person name="Ovrebo C."/>
            <person name="Racz N."/>
            <person name="Riley R."/>
            <person name="Savchenko A."/>
            <person name="Shiryaev A."/>
            <person name="Soop K."/>
            <person name="Spirin V."/>
            <person name="Szebenyi C."/>
            <person name="Tomsovsky M."/>
            <person name="Tulloss R.E."/>
            <person name="Uehling J."/>
            <person name="Grigoriev I.V."/>
            <person name="Vagvolgyi C."/>
            <person name="Papp T."/>
            <person name="Martin F.M."/>
            <person name="Miettinen O."/>
            <person name="Hibbett D.S."/>
            <person name="Nagy L.G."/>
        </authorList>
    </citation>
    <scope>NUCLEOTIDE SEQUENCE [LARGE SCALE GENOMIC DNA]</scope>
    <source>
        <strain evidence="13 14">FP101781</strain>
    </source>
</reference>
<dbReference type="Pfam" id="PF04564">
    <property type="entry name" value="U-box"/>
    <property type="match status" value="1"/>
</dbReference>
<dbReference type="Gene3D" id="3.30.40.10">
    <property type="entry name" value="Zinc/RING finger domain, C3HC4 (zinc finger)"/>
    <property type="match status" value="1"/>
</dbReference>
<comment type="catalytic activity">
    <reaction evidence="1">
        <text>S-ubiquitinyl-[E2 ubiquitin-conjugating enzyme]-L-cysteine + [acceptor protein]-L-lysine = [E2 ubiquitin-conjugating enzyme]-L-cysteine + N(6)-ubiquitinyl-[acceptor protein]-L-lysine.</text>
        <dbReference type="EC" id="2.3.2.27"/>
    </reaction>
</comment>
<comment type="pathway">
    <text evidence="4">Protein modification; protein ubiquitination.</text>
</comment>
<dbReference type="SMART" id="SM00504">
    <property type="entry name" value="Ubox"/>
    <property type="match status" value="1"/>
</dbReference>
<evidence type="ECO:0000256" key="8">
    <source>
        <dbReference type="ARBA" id="ARBA00022679"/>
    </source>
</evidence>
<dbReference type="InterPro" id="IPR013083">
    <property type="entry name" value="Znf_RING/FYVE/PHD"/>
</dbReference>
<dbReference type="GO" id="GO:0006511">
    <property type="term" value="P:ubiquitin-dependent protein catabolic process"/>
    <property type="evidence" value="ECO:0007669"/>
    <property type="project" value="InterPro"/>
</dbReference>
<dbReference type="Pfam" id="PF10408">
    <property type="entry name" value="Ufd2P_core"/>
    <property type="match status" value="1"/>
</dbReference>
<dbReference type="PANTHER" id="PTHR13931:SF2">
    <property type="entry name" value="UBIQUITIN CONJUGATION FACTOR E4 B"/>
    <property type="match status" value="1"/>
</dbReference>
<evidence type="ECO:0000256" key="7">
    <source>
        <dbReference type="ARBA" id="ARBA00022490"/>
    </source>
</evidence>
<keyword evidence="9" id="KW-0833">Ubl conjugation pathway</keyword>
<feature type="compositionally biased region" description="Low complexity" evidence="11">
    <location>
        <begin position="32"/>
        <end position="65"/>
    </location>
</feature>
<dbReference type="UniPathway" id="UPA00143"/>
<evidence type="ECO:0000256" key="4">
    <source>
        <dbReference type="ARBA" id="ARBA00004906"/>
    </source>
</evidence>
<dbReference type="GO" id="GO:0036503">
    <property type="term" value="P:ERAD pathway"/>
    <property type="evidence" value="ECO:0007669"/>
    <property type="project" value="InterPro"/>
</dbReference>
<dbReference type="GO" id="GO:0000209">
    <property type="term" value="P:protein polyubiquitination"/>
    <property type="evidence" value="ECO:0007669"/>
    <property type="project" value="TreeGrafter"/>
</dbReference>
<evidence type="ECO:0000259" key="12">
    <source>
        <dbReference type="PROSITE" id="PS51698"/>
    </source>
</evidence>
<evidence type="ECO:0000256" key="10">
    <source>
        <dbReference type="ARBA" id="ARBA00023242"/>
    </source>
</evidence>
<feature type="region of interest" description="Disordered" evidence="11">
    <location>
        <begin position="1"/>
        <end position="111"/>
    </location>
</feature>
<feature type="compositionally biased region" description="Pro residues" evidence="11">
    <location>
        <begin position="81"/>
        <end position="91"/>
    </location>
</feature>
<evidence type="ECO:0000256" key="11">
    <source>
        <dbReference type="SAM" id="MobiDB-lite"/>
    </source>
</evidence>
<comment type="similarity">
    <text evidence="5">Belongs to the ubiquitin conjugation factor E4 family.</text>
</comment>
<evidence type="ECO:0000256" key="5">
    <source>
        <dbReference type="ARBA" id="ARBA00007434"/>
    </source>
</evidence>
<feature type="compositionally biased region" description="Polar residues" evidence="11">
    <location>
        <begin position="1"/>
        <end position="11"/>
    </location>
</feature>
<evidence type="ECO:0000256" key="2">
    <source>
        <dbReference type="ARBA" id="ARBA00004123"/>
    </source>
</evidence>
<dbReference type="InterPro" id="IPR019474">
    <property type="entry name" value="Ub_conjug_fac_E4_core"/>
</dbReference>
<dbReference type="GO" id="GO:0034450">
    <property type="term" value="F:ubiquitin-ubiquitin ligase activity"/>
    <property type="evidence" value="ECO:0007669"/>
    <property type="project" value="InterPro"/>
</dbReference>
<proteinExistence type="inferred from homology"/>
<protein>
    <recommendedName>
        <fullName evidence="6">RING-type E3 ubiquitin transferase</fullName>
        <ecNumber evidence="6">2.3.2.27</ecNumber>
    </recommendedName>
</protein>
<comment type="subcellular location">
    <subcellularLocation>
        <location evidence="3">Cytoplasm</location>
    </subcellularLocation>
    <subcellularLocation>
        <location evidence="2">Nucleus</location>
    </subcellularLocation>
</comment>
<dbReference type="SUPFAM" id="SSF57850">
    <property type="entry name" value="RING/U-box"/>
    <property type="match status" value="1"/>
</dbReference>
<dbReference type="STRING" id="71717.A0A4Y7U1X3"/>
<dbReference type="OrthoDB" id="20295at2759"/>
<dbReference type="Proteomes" id="UP000298030">
    <property type="component" value="Unassembled WGS sequence"/>
</dbReference>
<feature type="domain" description="U-box" evidence="12">
    <location>
        <begin position="1037"/>
        <end position="1111"/>
    </location>
</feature>
<organism evidence="13 14">
    <name type="scientific">Coprinellus micaceus</name>
    <name type="common">Glistening ink-cap mushroom</name>
    <name type="synonym">Coprinus micaceus</name>
    <dbReference type="NCBI Taxonomy" id="71717"/>
    <lineage>
        <taxon>Eukaryota</taxon>
        <taxon>Fungi</taxon>
        <taxon>Dikarya</taxon>
        <taxon>Basidiomycota</taxon>
        <taxon>Agaricomycotina</taxon>
        <taxon>Agaricomycetes</taxon>
        <taxon>Agaricomycetidae</taxon>
        <taxon>Agaricales</taxon>
        <taxon>Agaricineae</taxon>
        <taxon>Psathyrellaceae</taxon>
        <taxon>Coprinellus</taxon>
    </lineage>
</organism>
<name>A0A4Y7U1X3_COPMI</name>
<dbReference type="EC" id="2.3.2.27" evidence="6"/>
<evidence type="ECO:0000256" key="3">
    <source>
        <dbReference type="ARBA" id="ARBA00004496"/>
    </source>
</evidence>
<dbReference type="PANTHER" id="PTHR13931">
    <property type="entry name" value="UBIQUITINATION FACTOR E4"/>
    <property type="match status" value="1"/>
</dbReference>
<keyword evidence="10" id="KW-0539">Nucleus</keyword>
<evidence type="ECO:0000313" key="13">
    <source>
        <dbReference type="EMBL" id="TEB39792.1"/>
    </source>
</evidence>
<dbReference type="InterPro" id="IPR003613">
    <property type="entry name" value="Ubox_domain"/>
</dbReference>
<evidence type="ECO:0000256" key="1">
    <source>
        <dbReference type="ARBA" id="ARBA00000900"/>
    </source>
</evidence>
<comment type="caution">
    <text evidence="13">The sequence shown here is derived from an EMBL/GenBank/DDBJ whole genome shotgun (WGS) entry which is preliminary data.</text>
</comment>
<dbReference type="CDD" id="cd16657">
    <property type="entry name" value="RING-Ubox_UBE4A"/>
    <property type="match status" value="1"/>
</dbReference>
<evidence type="ECO:0000313" key="14">
    <source>
        <dbReference type="Proteomes" id="UP000298030"/>
    </source>
</evidence>
<dbReference type="PROSITE" id="PS51698">
    <property type="entry name" value="U_BOX"/>
    <property type="match status" value="1"/>
</dbReference>
<dbReference type="InterPro" id="IPR045132">
    <property type="entry name" value="UBE4"/>
</dbReference>
<dbReference type="GO" id="GO:0005737">
    <property type="term" value="C:cytoplasm"/>
    <property type="evidence" value="ECO:0007669"/>
    <property type="project" value="UniProtKB-SubCell"/>
</dbReference>
<keyword evidence="8" id="KW-0808">Transferase</keyword>
<dbReference type="FunFam" id="3.30.40.10:FF:000055">
    <property type="entry name" value="Ubiquitin conjugation factor e4 a"/>
    <property type="match status" value="1"/>
</dbReference>
<dbReference type="GO" id="GO:0005634">
    <property type="term" value="C:nucleus"/>
    <property type="evidence" value="ECO:0007669"/>
    <property type="project" value="UniProtKB-SubCell"/>
</dbReference>
<evidence type="ECO:0000256" key="9">
    <source>
        <dbReference type="ARBA" id="ARBA00022786"/>
    </source>
</evidence>
<dbReference type="EMBL" id="QPFP01000001">
    <property type="protein sequence ID" value="TEB39792.1"/>
    <property type="molecule type" value="Genomic_DNA"/>
</dbReference>
<keyword evidence="7" id="KW-0963">Cytoplasm</keyword>
<gene>
    <name evidence="13" type="ORF">FA13DRAFT_1679803</name>
</gene>
<evidence type="ECO:0000256" key="6">
    <source>
        <dbReference type="ARBA" id="ARBA00012483"/>
    </source>
</evidence>
<keyword evidence="14" id="KW-1185">Reference proteome</keyword>
<accession>A0A4Y7U1X3</accession>